<dbReference type="InterPro" id="IPR002130">
    <property type="entry name" value="Cyclophilin-type_PPIase_dom"/>
</dbReference>
<dbReference type="InterPro" id="IPR029000">
    <property type="entry name" value="Cyclophilin-like_dom_sf"/>
</dbReference>
<dbReference type="Gene3D" id="2.40.100.10">
    <property type="entry name" value="Cyclophilin-like"/>
    <property type="match status" value="4"/>
</dbReference>
<evidence type="ECO:0000313" key="14">
    <source>
        <dbReference type="EMBL" id="OAD62914.1"/>
    </source>
</evidence>
<feature type="compositionally biased region" description="Polar residues" evidence="9">
    <location>
        <begin position="102"/>
        <end position="120"/>
    </location>
</feature>
<evidence type="ECO:0000256" key="4">
    <source>
        <dbReference type="ARBA" id="ARBA00022989"/>
    </source>
</evidence>
<feature type="compositionally biased region" description="Basic and acidic residues" evidence="9">
    <location>
        <begin position="1479"/>
        <end position="1496"/>
    </location>
</feature>
<keyword evidence="6 10" id="KW-0472">Membrane</keyword>
<keyword evidence="5 7" id="KW-0238">DNA-binding</keyword>
<feature type="compositionally biased region" description="Basic and acidic residues" evidence="9">
    <location>
        <begin position="1416"/>
        <end position="1436"/>
    </location>
</feature>
<feature type="region of interest" description="Disordered" evidence="9">
    <location>
        <begin position="81"/>
        <end position="174"/>
    </location>
</feature>
<dbReference type="GO" id="GO:0003755">
    <property type="term" value="F:peptidyl-prolyl cis-trans isomerase activity"/>
    <property type="evidence" value="ECO:0007669"/>
    <property type="project" value="InterPro"/>
</dbReference>
<dbReference type="PANTHER" id="PTHR13029">
    <property type="match status" value="1"/>
</dbReference>
<name>A0A310SJN6_9HYME</name>
<evidence type="ECO:0000256" key="3">
    <source>
        <dbReference type="ARBA" id="ARBA00022692"/>
    </source>
</evidence>
<feature type="compositionally biased region" description="Basic and acidic residues" evidence="9">
    <location>
        <begin position="1451"/>
        <end position="1462"/>
    </location>
</feature>
<dbReference type="InterPro" id="IPR024061">
    <property type="entry name" value="NDT80_DNA-bd_dom"/>
</dbReference>
<sequence length="1843" mass="206545">MEFPWTLQHQTDDPVQDSRNHHQTEHHEDPGINQAGARRLLSVPGRGDFVGGIDNEALDFSQLEDFINSDSEQPATYFADTLANNENGGGTTTHGGRVEAAATQQPPSRLPSPITQSHPVSSTCTSGTTTVPNGAAYKDPQSYVHPHALPESPPDSGSEPPYSPPGHNDTQHVHSPREYFPKYSIKMQRSTCNSNSLRFNDQKVALQEMLLHHQGNQANYAPNLLPSSPLTSSTDPMLLTHTVLTSHLASGTPNVQSQQPISQTLVPLPHDPSPGNITLYPSVQSAPKKRKLSQDGLVHVKQVQREPELGTVEHSCSSSSAVLDGDEVADNSYIDASYQCIRFHPFQQTSWHVLCDHNLKELPVPHYRVDADKGFNFSNSDDAFVCQKKNHFQITCHAQLQGEAIFVRTGGGFKKISSFQLHFYGVKVESPTQTIRVEQSQSDRSKKPFHPVTVELGGERVTKVTVGRLHFSETTSNNMRKKGKPNPDQRYFHLVVGLHAHTVDQASYQVVAHASERIIVRASNPGQFESEGSGVGAEGGWQRGAAPDSVFHAGRVGINTDRPDEALVVHGNMKVTGHIVQPSDARAKQNVQEVDTREQLRNVQQLRVVRYRYAPEFAQHSGLGIKQQEDTGVIAQEVQQILPEAVLPAGDIVLPNGQRIENFLMVNKERIFMENVGAVKELCKVTDSLETRIDQLERINKRLAKLKRGDSLKSSISTISSISSNKYSSSINSKSTVQGKGKKSERENELLCSNKFIQIVIVILILIMAFCLVAMATLYFLEYQKRSSLEWTAVASNGMLAIRPAHPSTVSSTPNYEPRYNSLLDSTLSSSYTKHGSHNRGLDGSLSVKTNAFSTQAPHTKQQLYSQEITWYPFSHSGPQPKLEKNSEFPGNWLSRCRNGAGAVPSNVDENDQGSDVDSSLNKSPIPLGRPSNCPRHFSEFENQCQTFCCTAKIHQFEDPQPDHPPEKKSISDHIEQPLNVYEEKRKISKSFQNGISPSDPSTQTLVKENNYKYLHKRTRREKGSGDWAEVASNAAGSLPPEPKPQLWIVAESFNTSIDQKYCSAPSQDTPNNISCVIPLSKYMPDVQLTLHFIGMPWYGQVVQQCSSPTNHGGDEPLICNRKYTMQQQTQLKIDIENNNQRDQSFLLDVAHYPKRILRFRVPTVQPQENDGTEVYREKGMVQIKAARIGNTYYLKSMNRKGAAYVSTEKDVCHGHVNIGIIGEMENDHLELENYKSSKNNGAVTHGIDFANKANIKRRIMGQRTSKTCRNFIQLCMDGLWDDIFHRIMKEFITQGGDPTGTGEGAGKNDNGSQFFFTLGSALELQNKHTIFCKVTGETIYTMFELEEALIDENDRPLYPPKIRKTEILNNPFSDIIKRIIVKESEKVKDSSKINQQEDFNLLSFGEEAEEDEEESVKLNKEISGKSKSTHDHLTDPKLSSQPAVELPGLENKKRKEDHSSDWESDDEVETQEELEVSNEGKDKKYTRDTKKEPKKVQNYKIDDVEDDKVRMKGLRRGNPCYAESRNKKGAAYVSTEKNAWQGHINIRINEGMENEYLIIVMKEMENEQVVIVIKDKDNLNILCKCCIKAKMYRNIYGNLENIKAARIMELWQSMDFIGPIKQMSEGGKRRLTSMSNSYMQKPATKGKVTMKTTVGDIELELRAKETPKTCRNFIQLCVEGYYHDLIFHTQGGDLTGTGEGVLIAMAYAGKDENSSQFFFIFSSTPELQNKHTIFGKVTGESIYNMFKREEALVDENDGLLYPPRLIKTKILNNPFSVIISRIIVQKSAEVKDSSKTKTAVVKDFNLLSFGKEAEEDDEESVILNKKFSGKGKSDHDHLTDPK</sequence>
<dbReference type="GO" id="GO:0045893">
    <property type="term" value="P:positive regulation of DNA-templated transcription"/>
    <property type="evidence" value="ECO:0007669"/>
    <property type="project" value="TreeGrafter"/>
</dbReference>
<dbReference type="GO" id="GO:0043565">
    <property type="term" value="F:sequence-specific DNA binding"/>
    <property type="evidence" value="ECO:0007669"/>
    <property type="project" value="TreeGrafter"/>
</dbReference>
<dbReference type="PROSITE" id="PS51688">
    <property type="entry name" value="ICA"/>
    <property type="match status" value="1"/>
</dbReference>
<dbReference type="SUPFAM" id="SSF49417">
    <property type="entry name" value="p53-like transcription factors"/>
    <property type="match status" value="1"/>
</dbReference>
<dbReference type="InterPro" id="IPR037141">
    <property type="entry name" value="NDT80_DNA-bd_dom_sf"/>
</dbReference>
<feature type="compositionally biased region" description="Acidic residues" evidence="9">
    <location>
        <begin position="1463"/>
        <end position="1477"/>
    </location>
</feature>
<dbReference type="GO" id="GO:0005789">
    <property type="term" value="C:endoplasmic reticulum membrane"/>
    <property type="evidence" value="ECO:0007669"/>
    <property type="project" value="TreeGrafter"/>
</dbReference>
<keyword evidence="3 10" id="KW-0812">Transmembrane</keyword>
<evidence type="ECO:0000313" key="15">
    <source>
        <dbReference type="Proteomes" id="UP000250275"/>
    </source>
</evidence>
<dbReference type="Pfam" id="PF00160">
    <property type="entry name" value="Pro_isomerase"/>
    <property type="match status" value="4"/>
</dbReference>
<feature type="coiled-coil region" evidence="8">
    <location>
        <begin position="679"/>
        <end position="706"/>
    </location>
</feature>
<keyword evidence="4 10" id="KW-1133">Transmembrane helix</keyword>
<organism evidence="14 15">
    <name type="scientific">Eufriesea mexicana</name>
    <dbReference type="NCBI Taxonomy" id="516756"/>
    <lineage>
        <taxon>Eukaryota</taxon>
        <taxon>Metazoa</taxon>
        <taxon>Ecdysozoa</taxon>
        <taxon>Arthropoda</taxon>
        <taxon>Hexapoda</taxon>
        <taxon>Insecta</taxon>
        <taxon>Pterygota</taxon>
        <taxon>Neoptera</taxon>
        <taxon>Endopterygota</taxon>
        <taxon>Hymenoptera</taxon>
        <taxon>Apocrita</taxon>
        <taxon>Aculeata</taxon>
        <taxon>Apoidea</taxon>
        <taxon>Anthophila</taxon>
        <taxon>Apidae</taxon>
        <taxon>Eufriesea</taxon>
    </lineage>
</organism>
<proteinExistence type="inferred from homology"/>
<dbReference type="Pfam" id="PF05224">
    <property type="entry name" value="NDT80_PhoG"/>
    <property type="match status" value="1"/>
</dbReference>
<dbReference type="InterPro" id="IPR025719">
    <property type="entry name" value="MYRF_C2"/>
</dbReference>
<feature type="domain" description="NDT80" evidence="12">
    <location>
        <begin position="222"/>
        <end position="532"/>
    </location>
</feature>
<dbReference type="PANTHER" id="PTHR13029:SF18">
    <property type="entry name" value="MYELIN REGULATORY FACTOR HOMOLOG 1"/>
    <property type="match status" value="1"/>
</dbReference>
<feature type="compositionally biased region" description="Low complexity" evidence="9">
    <location>
        <begin position="725"/>
        <end position="736"/>
    </location>
</feature>
<dbReference type="Pfam" id="PF13888">
    <property type="entry name" value="MRF_C2"/>
    <property type="match status" value="1"/>
</dbReference>
<evidence type="ECO:0000256" key="8">
    <source>
        <dbReference type="SAM" id="Coils"/>
    </source>
</evidence>
<evidence type="ECO:0000256" key="5">
    <source>
        <dbReference type="ARBA" id="ARBA00023125"/>
    </source>
</evidence>
<protein>
    <submittedName>
        <fullName evidence="14">Myelin regulatory factor</fullName>
    </submittedName>
</protein>
<feature type="region of interest" description="Disordered" evidence="9">
    <location>
        <begin position="1"/>
        <end position="35"/>
    </location>
</feature>
<keyword evidence="8" id="KW-0175">Coiled coil</keyword>
<dbReference type="InterPro" id="IPR030392">
    <property type="entry name" value="S74_ICA"/>
</dbReference>
<feature type="compositionally biased region" description="Basic and acidic residues" evidence="9">
    <location>
        <begin position="10"/>
        <end position="30"/>
    </location>
</feature>
<dbReference type="InterPro" id="IPR051577">
    <property type="entry name" value="MRF-like"/>
</dbReference>
<dbReference type="InterPro" id="IPR026932">
    <property type="entry name" value="MYRF_ICA"/>
</dbReference>
<dbReference type="GO" id="GO:0006357">
    <property type="term" value="P:regulation of transcription by RNA polymerase II"/>
    <property type="evidence" value="ECO:0007669"/>
    <property type="project" value="UniProtKB-ARBA"/>
</dbReference>
<dbReference type="CDD" id="cd10144">
    <property type="entry name" value="Peptidase_S74_CIMCD"/>
    <property type="match status" value="1"/>
</dbReference>
<dbReference type="FunFam" id="2.60.40.1390:FF:000004">
    <property type="entry name" value="Myelin regulatory factor"/>
    <property type="match status" value="1"/>
</dbReference>
<gene>
    <name evidence="14" type="ORF">WN48_07095</name>
</gene>
<accession>A0A310SJN6</accession>
<dbReference type="Pfam" id="PF13887">
    <property type="entry name" value="MYRF_ICA"/>
    <property type="match status" value="1"/>
</dbReference>
<feature type="DNA-binding region" description="NDT80" evidence="7">
    <location>
        <begin position="222"/>
        <end position="532"/>
    </location>
</feature>
<comment type="similarity">
    <text evidence="2">Belongs to the MRF family.</text>
</comment>
<dbReference type="GO" id="GO:0005634">
    <property type="term" value="C:nucleus"/>
    <property type="evidence" value="ECO:0007669"/>
    <property type="project" value="TreeGrafter"/>
</dbReference>
<reference evidence="14 15" key="1">
    <citation type="submission" date="2015-07" db="EMBL/GenBank/DDBJ databases">
        <title>The genome of Eufriesea mexicana.</title>
        <authorList>
            <person name="Pan H."/>
            <person name="Kapheim K."/>
        </authorList>
    </citation>
    <scope>NUCLEOTIDE SEQUENCE [LARGE SCALE GENOMIC DNA]</scope>
    <source>
        <strain evidence="14">0111107269</strain>
        <tissue evidence="14">Whole body</tissue>
    </source>
</reference>
<feature type="region of interest" description="Disordered" evidence="9">
    <location>
        <begin position="1407"/>
        <end position="1496"/>
    </location>
</feature>
<feature type="domain" description="PPIase cyclophilin-type" evidence="11">
    <location>
        <begin position="1254"/>
        <end position="1368"/>
    </location>
</feature>
<evidence type="ECO:0000256" key="10">
    <source>
        <dbReference type="SAM" id="Phobius"/>
    </source>
</evidence>
<dbReference type="Pfam" id="PF13884">
    <property type="entry name" value="Peptidase_S74"/>
    <property type="match status" value="1"/>
</dbReference>
<evidence type="ECO:0000256" key="1">
    <source>
        <dbReference type="ARBA" id="ARBA00004167"/>
    </source>
</evidence>
<dbReference type="GO" id="GO:0016540">
    <property type="term" value="P:protein autoprocessing"/>
    <property type="evidence" value="ECO:0007669"/>
    <property type="project" value="InterPro"/>
</dbReference>
<evidence type="ECO:0000259" key="12">
    <source>
        <dbReference type="PROSITE" id="PS51517"/>
    </source>
</evidence>
<feature type="compositionally biased region" description="Low complexity" evidence="9">
    <location>
        <begin position="121"/>
        <end position="130"/>
    </location>
</feature>
<feature type="domain" description="PPIase cyclophilin-type" evidence="11">
    <location>
        <begin position="1653"/>
        <end position="1763"/>
    </location>
</feature>
<comment type="subcellular location">
    <subcellularLocation>
        <location evidence="1">Membrane</location>
        <topology evidence="1">Single-pass membrane protein</topology>
    </subcellularLocation>
</comment>
<dbReference type="SUPFAM" id="SSF50891">
    <property type="entry name" value="Cyclophilin-like"/>
    <property type="match status" value="2"/>
</dbReference>
<feature type="region of interest" description="Disordered" evidence="9">
    <location>
        <begin position="725"/>
        <end position="744"/>
    </location>
</feature>
<feature type="region of interest" description="Disordered" evidence="9">
    <location>
        <begin position="903"/>
        <end position="928"/>
    </location>
</feature>
<dbReference type="PROSITE" id="PS50072">
    <property type="entry name" value="CSA_PPIASE_2"/>
    <property type="match status" value="2"/>
</dbReference>
<feature type="domain" description="Peptidase S74" evidence="13">
    <location>
        <begin position="583"/>
        <end position="693"/>
    </location>
</feature>
<feature type="transmembrane region" description="Helical" evidence="10">
    <location>
        <begin position="756"/>
        <end position="781"/>
    </location>
</feature>
<evidence type="ECO:0000256" key="2">
    <source>
        <dbReference type="ARBA" id="ARBA00008221"/>
    </source>
</evidence>
<evidence type="ECO:0000259" key="11">
    <source>
        <dbReference type="PROSITE" id="PS50072"/>
    </source>
</evidence>
<dbReference type="EMBL" id="KQ759773">
    <property type="protein sequence ID" value="OAD62914.1"/>
    <property type="molecule type" value="Genomic_DNA"/>
</dbReference>
<dbReference type="Gene3D" id="2.60.40.1390">
    <property type="entry name" value="NDT80 DNA-binding domain"/>
    <property type="match status" value="2"/>
</dbReference>
<evidence type="ECO:0000256" key="9">
    <source>
        <dbReference type="SAM" id="MobiDB-lite"/>
    </source>
</evidence>
<evidence type="ECO:0000256" key="6">
    <source>
        <dbReference type="ARBA" id="ARBA00023136"/>
    </source>
</evidence>
<dbReference type="Proteomes" id="UP000250275">
    <property type="component" value="Unassembled WGS sequence"/>
</dbReference>
<keyword evidence="15" id="KW-1185">Reference proteome</keyword>
<evidence type="ECO:0000259" key="13">
    <source>
        <dbReference type="PROSITE" id="PS51688"/>
    </source>
</evidence>
<dbReference type="GO" id="GO:0003700">
    <property type="term" value="F:DNA-binding transcription factor activity"/>
    <property type="evidence" value="ECO:0007669"/>
    <property type="project" value="UniProtKB-UniRule"/>
</dbReference>
<dbReference type="OrthoDB" id="27041at2759"/>
<dbReference type="PROSITE" id="PS51517">
    <property type="entry name" value="NDT80"/>
    <property type="match status" value="1"/>
</dbReference>
<evidence type="ECO:0000256" key="7">
    <source>
        <dbReference type="PROSITE-ProRule" id="PRU00850"/>
    </source>
</evidence>
<dbReference type="InterPro" id="IPR008967">
    <property type="entry name" value="p53-like_TF_DNA-bd_sf"/>
</dbReference>